<dbReference type="InterPro" id="IPR021151">
    <property type="entry name" value="GINS_A"/>
</dbReference>
<dbReference type="GO" id="GO:0043596">
    <property type="term" value="C:nuclear replication fork"/>
    <property type="evidence" value="ECO:0007669"/>
    <property type="project" value="EnsemblFungi"/>
</dbReference>
<dbReference type="Pfam" id="PF05916">
    <property type="entry name" value="Sld5"/>
    <property type="match status" value="1"/>
</dbReference>
<organism evidence="12 13">
    <name type="scientific">Hyphopichia burtonii NRRL Y-1933</name>
    <dbReference type="NCBI Taxonomy" id="984485"/>
    <lineage>
        <taxon>Eukaryota</taxon>
        <taxon>Fungi</taxon>
        <taxon>Dikarya</taxon>
        <taxon>Ascomycota</taxon>
        <taxon>Saccharomycotina</taxon>
        <taxon>Pichiomycetes</taxon>
        <taxon>Debaryomycetaceae</taxon>
        <taxon>Hyphopichia</taxon>
    </lineage>
</organism>
<feature type="domain" description="DNA replication complex GINS protein PSF2 N-terminal" evidence="11">
    <location>
        <begin position="13"/>
        <end position="71"/>
    </location>
</feature>
<proteinExistence type="inferred from homology"/>
<dbReference type="GeneID" id="30992971"/>
<evidence type="ECO:0000256" key="1">
    <source>
        <dbReference type="ARBA" id="ARBA00004123"/>
    </source>
</evidence>
<dbReference type="Gene3D" id="3.40.5.50">
    <property type="match status" value="1"/>
</dbReference>
<protein>
    <recommendedName>
        <fullName evidence="4 8">DNA replication complex GINS protein PSF2</fullName>
    </recommendedName>
</protein>
<keyword evidence="13" id="KW-1185">Reference proteome</keyword>
<dbReference type="CDD" id="cd21694">
    <property type="entry name" value="GINS_B_Psf2"/>
    <property type="match status" value="1"/>
</dbReference>
<dbReference type="FunFam" id="3.40.5.50:FF:000001">
    <property type="entry name" value="DNA replication complex GINS protein PSF2"/>
    <property type="match status" value="1"/>
</dbReference>
<accession>A0A1E4RMY7</accession>
<dbReference type="SUPFAM" id="SSF160059">
    <property type="entry name" value="PriA/YqbF domain"/>
    <property type="match status" value="1"/>
</dbReference>
<sequence length="205" mass="23823">MVLPAHLKNNLMPSEIKFIAENELITILPRYSMKKIELIGTTIPALRGMRRERVPIWVALILKSQDKCNIVPPEWMNVAYLKEKYEDELKTPYRFSDLPSNWIEVSKILLTKAADDLADPSHQLRSIIQDLREIRLVKSRRGLKELNESNIELLGLSLLEINELRPFVLTVMNKLRQLHDTLKPEDDSTNANNYEDSDEDEDMDN</sequence>
<dbReference type="GO" id="GO:0033260">
    <property type="term" value="P:nuclear DNA replication"/>
    <property type="evidence" value="ECO:0007669"/>
    <property type="project" value="EnsemblFungi"/>
</dbReference>
<dbReference type="GO" id="GO:0000785">
    <property type="term" value="C:chromatin"/>
    <property type="evidence" value="ECO:0007669"/>
    <property type="project" value="EnsemblFungi"/>
</dbReference>
<comment type="subunit">
    <text evidence="3">Component of the GINS complex which is a heterotetramer of SLD5, PSF1, PSF2 and PSF3.</text>
</comment>
<feature type="compositionally biased region" description="Acidic residues" evidence="9">
    <location>
        <begin position="195"/>
        <end position="205"/>
    </location>
</feature>
<evidence type="ECO:0000313" key="12">
    <source>
        <dbReference type="EMBL" id="ODV68632.1"/>
    </source>
</evidence>
<dbReference type="EMBL" id="KV454539">
    <property type="protein sequence ID" value="ODV68632.1"/>
    <property type="molecule type" value="Genomic_DNA"/>
</dbReference>
<dbReference type="CDD" id="cd11712">
    <property type="entry name" value="GINS_A_psf2"/>
    <property type="match status" value="1"/>
</dbReference>
<feature type="region of interest" description="Disordered" evidence="9">
    <location>
        <begin position="182"/>
        <end position="205"/>
    </location>
</feature>
<evidence type="ECO:0000256" key="5">
    <source>
        <dbReference type="ARBA" id="ARBA00022705"/>
    </source>
</evidence>
<dbReference type="GO" id="GO:0000727">
    <property type="term" value="P:double-strand break repair via break-induced replication"/>
    <property type="evidence" value="ECO:0007669"/>
    <property type="project" value="EnsemblFungi"/>
</dbReference>
<dbReference type="Gene3D" id="1.20.58.1020">
    <property type="match status" value="1"/>
</dbReference>
<evidence type="ECO:0000256" key="7">
    <source>
        <dbReference type="ARBA" id="ARBA00023242"/>
    </source>
</evidence>
<keyword evidence="6" id="KW-0159">Chromosome partition</keyword>
<dbReference type="GO" id="GO:0007059">
    <property type="term" value="P:chromosome segregation"/>
    <property type="evidence" value="ECO:0007669"/>
    <property type="project" value="UniProtKB-KW"/>
</dbReference>
<dbReference type="Proteomes" id="UP000095085">
    <property type="component" value="Unassembled WGS sequence"/>
</dbReference>
<evidence type="ECO:0000256" key="9">
    <source>
        <dbReference type="SAM" id="MobiDB-lite"/>
    </source>
</evidence>
<dbReference type="OrthoDB" id="1938138at2759"/>
<gene>
    <name evidence="12" type="ORF">HYPBUDRAFT_105605</name>
</gene>
<dbReference type="RefSeq" id="XP_020077699.1">
    <property type="nucleotide sequence ID" value="XM_020218421.1"/>
</dbReference>
<feature type="domain" description="GINS subunit" evidence="10">
    <location>
        <begin position="75"/>
        <end position="178"/>
    </location>
</feature>
<name>A0A1E4RMY7_9ASCO</name>
<dbReference type="InterPro" id="IPR036224">
    <property type="entry name" value="GINS_bundle-like_dom_sf"/>
</dbReference>
<evidence type="ECO:0000256" key="8">
    <source>
        <dbReference type="PIRNR" id="PIRNR028998"/>
    </source>
</evidence>
<dbReference type="GO" id="GO:0071162">
    <property type="term" value="C:CMG complex"/>
    <property type="evidence" value="ECO:0007669"/>
    <property type="project" value="EnsemblFungi"/>
</dbReference>
<evidence type="ECO:0000256" key="3">
    <source>
        <dbReference type="ARBA" id="ARBA00011352"/>
    </source>
</evidence>
<comment type="subcellular location">
    <subcellularLocation>
        <location evidence="1 8">Nucleus</location>
    </subcellularLocation>
</comment>
<dbReference type="InterPro" id="IPR007257">
    <property type="entry name" value="GINS_Psf2"/>
</dbReference>
<evidence type="ECO:0000256" key="6">
    <source>
        <dbReference type="ARBA" id="ARBA00022829"/>
    </source>
</evidence>
<dbReference type="PANTHER" id="PTHR12772">
    <property type="entry name" value="DNA REPLICATION COMPLEX GINS PROTEIN PSF2"/>
    <property type="match status" value="1"/>
</dbReference>
<dbReference type="Pfam" id="PF25005">
    <property type="entry name" value="PSF2_N"/>
    <property type="match status" value="1"/>
</dbReference>
<dbReference type="AlphaFoldDB" id="A0A1E4RMY7"/>
<evidence type="ECO:0000259" key="11">
    <source>
        <dbReference type="Pfam" id="PF25005"/>
    </source>
</evidence>
<evidence type="ECO:0000256" key="4">
    <source>
        <dbReference type="ARBA" id="ARBA00015139"/>
    </source>
</evidence>
<dbReference type="PIRSF" id="PIRSF028998">
    <property type="entry name" value="GINS_Psf2_subgr"/>
    <property type="match status" value="1"/>
</dbReference>
<keyword evidence="5 8" id="KW-0235">DNA replication</keyword>
<reference evidence="13" key="1">
    <citation type="submission" date="2016-05" db="EMBL/GenBank/DDBJ databases">
        <title>Comparative genomics of biotechnologically important yeasts.</title>
        <authorList>
            <consortium name="DOE Joint Genome Institute"/>
            <person name="Riley R."/>
            <person name="Haridas S."/>
            <person name="Wolfe K.H."/>
            <person name="Lopes M.R."/>
            <person name="Hittinger C.T."/>
            <person name="Goker M."/>
            <person name="Salamov A."/>
            <person name="Wisecaver J."/>
            <person name="Long T.M."/>
            <person name="Aerts A.L."/>
            <person name="Barry K."/>
            <person name="Choi C."/>
            <person name="Clum A."/>
            <person name="Coughlan A.Y."/>
            <person name="Deshpande S."/>
            <person name="Douglass A.P."/>
            <person name="Hanson S.J."/>
            <person name="Klenk H.-P."/>
            <person name="Labutti K."/>
            <person name="Lapidus A."/>
            <person name="Lindquist E."/>
            <person name="Lipzen A."/>
            <person name="Meier-Kolthoff J.P."/>
            <person name="Ohm R.A."/>
            <person name="Otillar R.P."/>
            <person name="Pangilinan J."/>
            <person name="Peng Y."/>
            <person name="Rokas A."/>
            <person name="Rosa C.A."/>
            <person name="Scheuner C."/>
            <person name="Sibirny A.A."/>
            <person name="Slot J.C."/>
            <person name="Stielow J.B."/>
            <person name="Sun H."/>
            <person name="Kurtzman C.P."/>
            <person name="Blackwell M."/>
            <person name="Grigoriev I.V."/>
            <person name="Jeffries T.W."/>
        </authorList>
    </citation>
    <scope>NUCLEOTIDE SEQUENCE [LARGE SCALE GENOMIC DNA]</scope>
    <source>
        <strain evidence="13">NRRL Y-1933</strain>
    </source>
</reference>
<evidence type="ECO:0000256" key="2">
    <source>
        <dbReference type="ARBA" id="ARBA00010565"/>
    </source>
</evidence>
<dbReference type="SUPFAM" id="SSF158573">
    <property type="entry name" value="GINS helical bundle-like"/>
    <property type="match status" value="1"/>
</dbReference>
<evidence type="ECO:0000259" key="10">
    <source>
        <dbReference type="Pfam" id="PF05916"/>
    </source>
</evidence>
<dbReference type="FunFam" id="1.20.58.1020:FF:000001">
    <property type="entry name" value="DNA replication complex GINS protein PSF2"/>
    <property type="match status" value="1"/>
</dbReference>
<evidence type="ECO:0000313" key="13">
    <source>
        <dbReference type="Proteomes" id="UP000095085"/>
    </source>
</evidence>
<dbReference type="InterPro" id="IPR056784">
    <property type="entry name" value="PSF2_N"/>
</dbReference>
<dbReference type="STRING" id="984485.A0A1E4RMY7"/>
<dbReference type="GO" id="GO:0000811">
    <property type="term" value="C:GINS complex"/>
    <property type="evidence" value="ECO:0007669"/>
    <property type="project" value="EnsemblFungi"/>
</dbReference>
<comment type="similarity">
    <text evidence="2 8">Belongs to the GINS2/PSF2 family.</text>
</comment>
<keyword evidence="7 8" id="KW-0539">Nucleus</keyword>
<dbReference type="PANTHER" id="PTHR12772:SF0">
    <property type="entry name" value="DNA REPLICATION COMPLEX GINS PROTEIN PSF2"/>
    <property type="match status" value="1"/>
</dbReference>